<feature type="signal peptide" evidence="2">
    <location>
        <begin position="1"/>
        <end position="20"/>
    </location>
</feature>
<evidence type="ECO:0000256" key="2">
    <source>
        <dbReference type="SAM" id="SignalP"/>
    </source>
</evidence>
<dbReference type="SUPFAM" id="SSF69318">
    <property type="entry name" value="Integrin alpha N-terminal domain"/>
    <property type="match status" value="1"/>
</dbReference>
<comment type="caution">
    <text evidence="3">The sequence shown here is derived from an EMBL/GenBank/DDBJ whole genome shotgun (WGS) entry which is preliminary data.</text>
</comment>
<dbReference type="AlphaFoldDB" id="A0A841KQL6"/>
<evidence type="ECO:0008006" key="5">
    <source>
        <dbReference type="Google" id="ProtNLM"/>
    </source>
</evidence>
<dbReference type="Pfam" id="PF13517">
    <property type="entry name" value="FG-GAP_3"/>
    <property type="match status" value="1"/>
</dbReference>
<keyword evidence="1 2" id="KW-0732">Signal</keyword>
<gene>
    <name evidence="3" type="ORF">HNQ86_001643</name>
</gene>
<feature type="chain" id="PRO_5032696007" description="VCBS repeat-containing protein" evidence="2">
    <location>
        <begin position="21"/>
        <end position="368"/>
    </location>
</feature>
<evidence type="ECO:0000313" key="3">
    <source>
        <dbReference type="EMBL" id="MBB6184298.1"/>
    </source>
</evidence>
<dbReference type="Proteomes" id="UP000560000">
    <property type="component" value="Unassembled WGS sequence"/>
</dbReference>
<organism evidence="3 4">
    <name type="scientific">Oleiagrimonas soli</name>
    <dbReference type="NCBI Taxonomy" id="1543381"/>
    <lineage>
        <taxon>Bacteria</taxon>
        <taxon>Pseudomonadati</taxon>
        <taxon>Pseudomonadota</taxon>
        <taxon>Gammaproteobacteria</taxon>
        <taxon>Lysobacterales</taxon>
        <taxon>Rhodanobacteraceae</taxon>
        <taxon>Oleiagrimonas</taxon>
    </lineage>
</organism>
<dbReference type="Gene3D" id="2.130.10.130">
    <property type="entry name" value="Integrin alpha, N-terminal"/>
    <property type="match status" value="1"/>
</dbReference>
<dbReference type="OrthoDB" id="5938925at2"/>
<dbReference type="InterPro" id="IPR013517">
    <property type="entry name" value="FG-GAP"/>
</dbReference>
<evidence type="ECO:0000313" key="4">
    <source>
        <dbReference type="Proteomes" id="UP000560000"/>
    </source>
</evidence>
<accession>A0A841KQL6</accession>
<sequence>MKIIHGCVGLFLFAAAGVHAQEVRVDTLQALIPTTPIPGSAHTPSDINGDGFSDLVWTNPFKHQVGYWIMGLNSSGEVERKSSVVLDMGAGNFVGAVGDFNGDGFADMVLTNADRDLVLWTNNLSGKFVASSLAPYSSGWQLLGAGDVDGDGQDDLLWFNKGGCQFGYWLIKKGVRAGIRTIPVACGYSPVAIGYFSPNPRISIVWTSSAHDLWIWDSMGAGFRSYNVTQTATSNVLIGFGGGVAGQGISAIYRQNFPDGSYSTFVTYMTLGRTFDTSGHQTAFTWSSPTTESVGLPWSVGGSIISGRAPQGGALIEQQGNGSMDVCMPQASSPPQSGDCASYSFPRDWFMVGAPGNGAGPRGEELTP</sequence>
<protein>
    <recommendedName>
        <fullName evidence="5">VCBS repeat-containing protein</fullName>
    </recommendedName>
</protein>
<evidence type="ECO:0000256" key="1">
    <source>
        <dbReference type="ARBA" id="ARBA00022729"/>
    </source>
</evidence>
<dbReference type="InterPro" id="IPR028994">
    <property type="entry name" value="Integrin_alpha_N"/>
</dbReference>
<dbReference type="RefSeq" id="WP_081945057.1">
    <property type="nucleotide sequence ID" value="NZ_JACHET010000001.1"/>
</dbReference>
<dbReference type="EMBL" id="JACHET010000001">
    <property type="protein sequence ID" value="MBB6184298.1"/>
    <property type="molecule type" value="Genomic_DNA"/>
</dbReference>
<reference evidence="3 4" key="1">
    <citation type="submission" date="2020-08" db="EMBL/GenBank/DDBJ databases">
        <title>Genomic Encyclopedia of Type Strains, Phase IV (KMG-IV): sequencing the most valuable type-strain genomes for metagenomic binning, comparative biology and taxonomic classification.</title>
        <authorList>
            <person name="Goeker M."/>
        </authorList>
    </citation>
    <scope>NUCLEOTIDE SEQUENCE [LARGE SCALE GENOMIC DNA]</scope>
    <source>
        <strain evidence="3 4">DSM 107085</strain>
    </source>
</reference>
<name>A0A841KQL6_9GAMM</name>
<dbReference type="Pfam" id="PF01839">
    <property type="entry name" value="FG-GAP"/>
    <property type="match status" value="1"/>
</dbReference>
<proteinExistence type="predicted"/>
<dbReference type="PANTHER" id="PTHR46580">
    <property type="entry name" value="SENSOR KINASE-RELATED"/>
    <property type="match status" value="1"/>
</dbReference>